<dbReference type="InterPro" id="IPR007430">
    <property type="entry name" value="VirB8"/>
</dbReference>
<keyword evidence="2 6" id="KW-0812">Transmembrane</keyword>
<evidence type="ECO:0000259" key="7">
    <source>
        <dbReference type="Pfam" id="PF04335"/>
    </source>
</evidence>
<dbReference type="Proteomes" id="UP001597110">
    <property type="component" value="Unassembled WGS sequence"/>
</dbReference>
<feature type="compositionally biased region" description="Polar residues" evidence="5">
    <location>
        <begin position="345"/>
        <end position="356"/>
    </location>
</feature>
<evidence type="ECO:0000256" key="5">
    <source>
        <dbReference type="SAM" id="MobiDB-lite"/>
    </source>
</evidence>
<dbReference type="Pfam" id="PF04335">
    <property type="entry name" value="VirB8"/>
    <property type="match status" value="1"/>
</dbReference>
<organism evidence="8 9">
    <name type="scientific">Lysobacter brunescens</name>
    <dbReference type="NCBI Taxonomy" id="262323"/>
    <lineage>
        <taxon>Bacteria</taxon>
        <taxon>Pseudomonadati</taxon>
        <taxon>Pseudomonadota</taxon>
        <taxon>Gammaproteobacteria</taxon>
        <taxon>Lysobacterales</taxon>
        <taxon>Lysobacteraceae</taxon>
        <taxon>Lysobacter</taxon>
    </lineage>
</organism>
<feature type="compositionally biased region" description="Pro residues" evidence="5">
    <location>
        <begin position="271"/>
        <end position="290"/>
    </location>
</feature>
<proteinExistence type="predicted"/>
<dbReference type="CDD" id="cd16424">
    <property type="entry name" value="VirB8"/>
    <property type="match status" value="1"/>
</dbReference>
<evidence type="ECO:0000256" key="4">
    <source>
        <dbReference type="ARBA" id="ARBA00023136"/>
    </source>
</evidence>
<feature type="compositionally biased region" description="Low complexity" evidence="5">
    <location>
        <begin position="291"/>
        <end position="313"/>
    </location>
</feature>
<evidence type="ECO:0000313" key="9">
    <source>
        <dbReference type="Proteomes" id="UP001597110"/>
    </source>
</evidence>
<keyword evidence="4 6" id="KW-0472">Membrane</keyword>
<protein>
    <submittedName>
        <fullName evidence="8">VirB8/TrbF family protein</fullName>
    </submittedName>
</protein>
<feature type="transmembrane region" description="Helical" evidence="6">
    <location>
        <begin position="36"/>
        <end position="58"/>
    </location>
</feature>
<reference evidence="9" key="1">
    <citation type="journal article" date="2019" name="Int. J. Syst. Evol. Microbiol.">
        <title>The Global Catalogue of Microorganisms (GCM) 10K type strain sequencing project: providing services to taxonomists for standard genome sequencing and annotation.</title>
        <authorList>
            <consortium name="The Broad Institute Genomics Platform"/>
            <consortium name="The Broad Institute Genome Sequencing Center for Infectious Disease"/>
            <person name="Wu L."/>
            <person name="Ma J."/>
        </authorList>
    </citation>
    <scope>NUCLEOTIDE SEQUENCE [LARGE SCALE GENOMIC DNA]</scope>
    <source>
        <strain evidence="9">CCUG 55585</strain>
    </source>
</reference>
<comment type="caution">
    <text evidence="8">The sequence shown here is derived from an EMBL/GenBank/DDBJ whole genome shotgun (WGS) entry which is preliminary data.</text>
</comment>
<dbReference type="Gene3D" id="3.10.450.230">
    <property type="entry name" value="VirB8 protein"/>
    <property type="match status" value="1"/>
</dbReference>
<evidence type="ECO:0000256" key="6">
    <source>
        <dbReference type="SAM" id="Phobius"/>
    </source>
</evidence>
<name>A0ABW2YBV0_9GAMM</name>
<accession>A0ABW2YBV0</accession>
<feature type="domain" description="Bacterial virulence protein VirB8" evidence="7">
    <location>
        <begin position="19"/>
        <end position="239"/>
    </location>
</feature>
<evidence type="ECO:0000313" key="8">
    <source>
        <dbReference type="EMBL" id="MFD0726032.1"/>
    </source>
</evidence>
<dbReference type="RefSeq" id="WP_386823602.1">
    <property type="nucleotide sequence ID" value="NZ_JBHTIF010000001.1"/>
</dbReference>
<keyword evidence="3 6" id="KW-1133">Transmembrane helix</keyword>
<keyword evidence="9" id="KW-1185">Reference proteome</keyword>
<evidence type="ECO:0000256" key="3">
    <source>
        <dbReference type="ARBA" id="ARBA00022989"/>
    </source>
</evidence>
<feature type="compositionally biased region" description="Low complexity" evidence="5">
    <location>
        <begin position="325"/>
        <end position="337"/>
    </location>
</feature>
<feature type="region of interest" description="Disordered" evidence="5">
    <location>
        <begin position="244"/>
        <end position="356"/>
    </location>
</feature>
<dbReference type="SUPFAM" id="SSF54427">
    <property type="entry name" value="NTF2-like"/>
    <property type="match status" value="1"/>
</dbReference>
<evidence type="ECO:0000256" key="1">
    <source>
        <dbReference type="ARBA" id="ARBA00004167"/>
    </source>
</evidence>
<evidence type="ECO:0000256" key="2">
    <source>
        <dbReference type="ARBA" id="ARBA00022692"/>
    </source>
</evidence>
<gene>
    <name evidence="8" type="ORF">ACFQ0E_10520</name>
</gene>
<dbReference type="InterPro" id="IPR032710">
    <property type="entry name" value="NTF2-like_dom_sf"/>
</dbReference>
<dbReference type="EMBL" id="JBHTIF010000001">
    <property type="protein sequence ID" value="MFD0726032.1"/>
    <property type="molecule type" value="Genomic_DNA"/>
</dbReference>
<comment type="subcellular location">
    <subcellularLocation>
        <location evidence="1">Membrane</location>
        <topology evidence="1">Single-pass membrane protein</topology>
    </subcellularLocation>
</comment>
<sequence>MFGKQKNTAQVENTAAKGINFEVTIADIARRSEKRAWTVATVAVVIVLIMLGGFIYILPLKKEVPYLILADAYTGQATVATLRGDFTSKNSITASEAVNRANIAQYITARESFDVAMMTLRDWELVHVMSSPDVRAGYSATHARTNPESPFKLYGKDKAVRVKILSMQLERRGQGENARTSATVRFQRVLYDKRSGDTKPLDSKIARMEFTYKPNLEMNEKQRYNNPLGFQVVEYTVDNDYAASPPVENPVSAAPQAPGAGYPVQGAVPGQPYPGQPVPGQPMPGQPYPGQPMQGQPVQGQQVPGQPMPGQQQIPAAPDFGLPGGAAPQQYPAAPAGTVPAGQPQAPNQVNGVGTR</sequence>